<dbReference type="Proteomes" id="UP000320593">
    <property type="component" value="Unassembled WGS sequence"/>
</dbReference>
<comment type="caution">
    <text evidence="2">The sequence shown here is derived from an EMBL/GenBank/DDBJ whole genome shotgun (WGS) entry which is preliminary data.</text>
</comment>
<feature type="domain" description="N-acetyltransferase" evidence="1">
    <location>
        <begin position="27"/>
        <end position="199"/>
    </location>
</feature>
<dbReference type="SUPFAM" id="SSF55729">
    <property type="entry name" value="Acyl-CoA N-acyltransferases (Nat)"/>
    <property type="match status" value="1"/>
</dbReference>
<gene>
    <name evidence="2" type="ORF">JM93_02473</name>
</gene>
<dbReference type="InterPro" id="IPR016181">
    <property type="entry name" value="Acyl_CoA_acyltransferase"/>
</dbReference>
<reference evidence="2 3" key="1">
    <citation type="submission" date="2019-07" db="EMBL/GenBank/DDBJ databases">
        <title>Genomic Encyclopedia of Archaeal and Bacterial Type Strains, Phase II (KMG-II): from individual species to whole genera.</title>
        <authorList>
            <person name="Goeker M."/>
        </authorList>
    </citation>
    <scope>NUCLEOTIDE SEQUENCE [LARGE SCALE GENOMIC DNA]</scope>
    <source>
        <strain evidence="2 3">ATCC BAA-252</strain>
    </source>
</reference>
<name>A0A562T1Q4_9HYPH</name>
<dbReference type="CDD" id="cd04301">
    <property type="entry name" value="NAT_SF"/>
    <property type="match status" value="1"/>
</dbReference>
<proteinExistence type="predicted"/>
<accession>A0A562T1Q4</accession>
<protein>
    <recommendedName>
        <fullName evidence="1">N-acetyltransferase domain-containing protein</fullName>
    </recommendedName>
</protein>
<dbReference type="AlphaFoldDB" id="A0A562T1Q4"/>
<dbReference type="InterPro" id="IPR000182">
    <property type="entry name" value="GNAT_dom"/>
</dbReference>
<dbReference type="EMBL" id="VLLF01000005">
    <property type="protein sequence ID" value="TWI87233.1"/>
    <property type="molecule type" value="Genomic_DNA"/>
</dbReference>
<keyword evidence="3" id="KW-1185">Reference proteome</keyword>
<dbReference type="RefSeq" id="WP_145343647.1">
    <property type="nucleotide sequence ID" value="NZ_SMLY01000082.1"/>
</dbReference>
<evidence type="ECO:0000313" key="2">
    <source>
        <dbReference type="EMBL" id="TWI87233.1"/>
    </source>
</evidence>
<organism evidence="2 3">
    <name type="scientific">Roseibium hamelinense</name>
    <dbReference type="NCBI Taxonomy" id="150831"/>
    <lineage>
        <taxon>Bacteria</taxon>
        <taxon>Pseudomonadati</taxon>
        <taxon>Pseudomonadota</taxon>
        <taxon>Alphaproteobacteria</taxon>
        <taxon>Hyphomicrobiales</taxon>
        <taxon>Stappiaceae</taxon>
        <taxon>Roseibium</taxon>
    </lineage>
</organism>
<dbReference type="GO" id="GO:0016747">
    <property type="term" value="F:acyltransferase activity, transferring groups other than amino-acyl groups"/>
    <property type="evidence" value="ECO:0007669"/>
    <property type="project" value="InterPro"/>
</dbReference>
<evidence type="ECO:0000313" key="3">
    <source>
        <dbReference type="Proteomes" id="UP000320593"/>
    </source>
</evidence>
<evidence type="ECO:0000259" key="1">
    <source>
        <dbReference type="PROSITE" id="PS51186"/>
    </source>
</evidence>
<dbReference type="OrthoDB" id="7843527at2"/>
<dbReference type="PROSITE" id="PS51186">
    <property type="entry name" value="GNAT"/>
    <property type="match status" value="1"/>
</dbReference>
<dbReference type="Pfam" id="PF00583">
    <property type="entry name" value="Acetyltransf_1"/>
    <property type="match status" value="1"/>
</dbReference>
<sequence length="202" mass="22517">MSHTSLPRPDAPANSAWSAPYGSFIRLKLSDADLFKAHLLRLDPETRRDRFAMQASDRFLMQYVSTALNVGTIVFAYMEDGHVRASGEVRPIGGDQAVEAALCVEPNWRRRGIGTELMRLILDSAEQDAANQVYLCCLSTNSGMRALVSKFTPNVAIEGLDAIGCVDVTTSLYDQTNEGFLSKFASWLYKKFVTRLLMDVRR</sequence>
<dbReference type="Gene3D" id="3.40.630.30">
    <property type="match status" value="1"/>
</dbReference>